<dbReference type="PROSITE" id="PS51170">
    <property type="entry name" value="CW"/>
    <property type="match status" value="2"/>
</dbReference>
<dbReference type="AlphaFoldDB" id="A0A7L9VTN9"/>
<dbReference type="Gene3D" id="2.10.270.20">
    <property type="match status" value="1"/>
</dbReference>
<feature type="chain" id="PRO_5032989471" evidence="5">
    <location>
        <begin position="41"/>
        <end position="1171"/>
    </location>
</feature>
<keyword evidence="1 5" id="KW-0732">Signal</keyword>
<dbReference type="Pfam" id="PF05382">
    <property type="entry name" value="Amidase_5"/>
    <property type="match status" value="1"/>
</dbReference>
<dbReference type="NCBIfam" id="TIGR03715">
    <property type="entry name" value="KxYKxGKxW"/>
    <property type="match status" value="1"/>
</dbReference>
<accession>A0A7L9VTN9</accession>
<dbReference type="RefSeq" id="WP_056968758.1">
    <property type="nucleotide sequence ID" value="NZ_CBCRVQ010000015.1"/>
</dbReference>
<dbReference type="Pfam" id="PF19258">
    <property type="entry name" value="KxYKxGKxW_sig"/>
    <property type="match status" value="1"/>
</dbReference>
<evidence type="ECO:0000313" key="7">
    <source>
        <dbReference type="EMBL" id="QOL69895.1"/>
    </source>
</evidence>
<dbReference type="InterPro" id="IPR018337">
    <property type="entry name" value="Cell_wall/Cho-bd_repeat"/>
</dbReference>
<feature type="signal peptide" evidence="5">
    <location>
        <begin position="1"/>
        <end position="40"/>
    </location>
</feature>
<dbReference type="Proteomes" id="UP000593929">
    <property type="component" value="Chromosome"/>
</dbReference>
<dbReference type="Gene3D" id="2.10.270.10">
    <property type="entry name" value="Cholin Binding"/>
    <property type="match status" value="10"/>
</dbReference>
<feature type="compositionally biased region" description="Polar residues" evidence="4">
    <location>
        <begin position="72"/>
        <end position="124"/>
    </location>
</feature>
<proteinExistence type="predicted"/>
<feature type="repeat" description="Cell wall-binding" evidence="3">
    <location>
        <begin position="691"/>
        <end position="710"/>
    </location>
</feature>
<sequence length="1171" mass="133560">MKKPIDQKKHFKMYKSGKVWVVAGITAVSLLASNVQIAHADETNVTAQTSLTTSTVPTTSSNSTSVVAASNFTANNQGDNTVKSTESNDATSQANSADNQDKNSTGSMSEVNTSKTSSATNELQSTESNSNSTANSNTATADTSVTNNKEDNSTNVQTTTEVYMDGHWYLKDQNDNYLNGWQKLLGNRLVYYDLKNNQMLYGEQQINNNWFYFRTDDGDVVKGWYKLPDGRQVYYDVNPNGGGNGMLHGVATVKDAVYYFNQWTGAQENGFKSINGKTYYFAPEMVTGEKRINNHWYYFGENGEMAVGFVTLNDTENPRIVYYNANGQMQYGEQKINDHWYYFNLADGHEETGFVKLNDGRTVYYDKQGQMLYGIQKINNKQYLLNQWTGAVEKGIFLNRESKYFQYYDLADGTLIENGTVQIDGKDYQVIDDHVCLPDGECKVKGYWYYLKDNKAVTGWVSLKDGRLVHYGSDGQMQYGEQKINNNWYYFNQWNGTVAIGWYTLPDNRLVYYQVNKDGTGNGMLHGMATVNGTAYYFNQWTGARETGFKVVDGKTYYFNPQLALNEQKISDHWYYFGNNGVMRTGFTSLPDGRLVYYNADGQMQYGEQQISGKWYCFNQWTGDTIRGWHTLPDGRVVYYQVNNDGTGTGMLHGMQKAADKYYYFNQWTGAQESGFKTVEGKTYYFMPEMATGEQVISGYHYYFDGDGVMETGFVSLPDGRSVYYNDKGQMQFGQQKINNKWFYFNPTNGNIVSDFFNLPDGRKVYYEIDHQDISKSKGMLYGEQTIKGMTYYFNSWTGAQEKGVVYNLATKQLQYYGAANGSLSKNVEATVAQHTIKTDDEGNIILNDGQNQVDGQWYYYDSNNHVLVTGWKKLSDSQKVYYDPDTAQMIHGEKKIDGFWFYFDKWTGDEAISKFISLDDGRTVYYDENGHMTYGEKKLGNDWYYFNLNDGNEAVANFIKLGDGRTVYYNAQGHMVYGWQNINGNTYYFNGQDGNMYVGAQWINGQEYYFDYITGAQVKDQWTAKLLEWFFNRMGKLTYSMDGSRNGADETADCSGSLTQALYEAGAWRYSLLYNTEMLHSYLLGNGYHLAYENNGYISPVVGDVIIWGQRGRSAGGAGHTGVISGSGRNGTMVSTCYWTEGEKGTAVQNFPYFWYWGKDNYPYYYVYRR</sequence>
<dbReference type="InterPro" id="IPR008044">
    <property type="entry name" value="Phage_lysin"/>
</dbReference>
<evidence type="ECO:0000256" key="2">
    <source>
        <dbReference type="ARBA" id="ARBA00022737"/>
    </source>
</evidence>
<evidence type="ECO:0000256" key="5">
    <source>
        <dbReference type="SAM" id="SignalP"/>
    </source>
</evidence>
<gene>
    <name evidence="7" type="ORF">LM011_01590</name>
</gene>
<evidence type="ECO:0000259" key="6">
    <source>
        <dbReference type="Pfam" id="PF05382"/>
    </source>
</evidence>
<evidence type="ECO:0000313" key="8">
    <source>
        <dbReference type="Proteomes" id="UP000593929"/>
    </source>
</evidence>
<name>A0A7L9VTN9_LIMMU</name>
<dbReference type="Pfam" id="PF19127">
    <property type="entry name" value="Choline_bind_3"/>
    <property type="match status" value="4"/>
</dbReference>
<evidence type="ECO:0000256" key="3">
    <source>
        <dbReference type="PROSITE-ProRule" id="PRU00591"/>
    </source>
</evidence>
<reference evidence="7 8" key="1">
    <citation type="submission" date="2020-10" db="EMBL/GenBank/DDBJ databases">
        <title>Genome sequencing of Lactobacillus mucosae KCTC 21011.</title>
        <authorList>
            <person name="Kim J."/>
        </authorList>
    </citation>
    <scope>NUCLEOTIDE SEQUENCE [LARGE SCALE GENOMIC DNA]</scope>
    <source>
        <strain evidence="7 8">LM011</strain>
    </source>
</reference>
<dbReference type="SUPFAM" id="SSF69360">
    <property type="entry name" value="Cell wall binding repeat"/>
    <property type="match status" value="6"/>
</dbReference>
<dbReference type="EMBL" id="CP062966">
    <property type="protein sequence ID" value="QOL69895.1"/>
    <property type="molecule type" value="Genomic_DNA"/>
</dbReference>
<organism evidence="7 8">
    <name type="scientific">Limosilactobacillus mucosae</name>
    <name type="common">Lactobacillus mucosae</name>
    <dbReference type="NCBI Taxonomy" id="97478"/>
    <lineage>
        <taxon>Bacteria</taxon>
        <taxon>Bacillati</taxon>
        <taxon>Bacillota</taxon>
        <taxon>Bacilli</taxon>
        <taxon>Lactobacillales</taxon>
        <taxon>Lactobacillaceae</taxon>
        <taxon>Limosilactobacillus</taxon>
    </lineage>
</organism>
<feature type="region of interest" description="Disordered" evidence="4">
    <location>
        <begin position="71"/>
        <end position="156"/>
    </location>
</feature>
<dbReference type="InterPro" id="IPR022263">
    <property type="entry name" value="KxYKxGKxW"/>
</dbReference>
<feature type="domain" description="Bacteriophage lysin" evidence="6">
    <location>
        <begin position="1027"/>
        <end position="1170"/>
    </location>
</feature>
<protein>
    <submittedName>
        <fullName evidence="7">KxYKxGKxW signal peptide domain-containing protein</fullName>
    </submittedName>
</protein>
<evidence type="ECO:0000256" key="1">
    <source>
        <dbReference type="ARBA" id="ARBA00022729"/>
    </source>
</evidence>
<feature type="compositionally biased region" description="Low complexity" evidence="4">
    <location>
        <begin position="125"/>
        <end position="147"/>
    </location>
</feature>
<keyword evidence="2" id="KW-0677">Repeat</keyword>
<feature type="repeat" description="Cell wall-binding" evidence="3">
    <location>
        <begin position="286"/>
        <end position="305"/>
    </location>
</feature>
<dbReference type="Pfam" id="PF01473">
    <property type="entry name" value="Choline_bind_1"/>
    <property type="match status" value="4"/>
</dbReference>
<evidence type="ECO:0000256" key="4">
    <source>
        <dbReference type="SAM" id="MobiDB-lite"/>
    </source>
</evidence>